<reference evidence="3 4" key="1">
    <citation type="journal article" date="2015" name="Genome Announc.">
        <title>Complete Genome Sequence of Cupriavidus basilensis 4G11, Isolated from the Oak Ridge Field Research Center Site.</title>
        <authorList>
            <person name="Ray J."/>
            <person name="Waters R.J."/>
            <person name="Skerker J.M."/>
            <person name="Kuehl J.V."/>
            <person name="Price M.N."/>
            <person name="Huang J."/>
            <person name="Chakraborty R."/>
            <person name="Arkin A.P."/>
            <person name="Deutschbauer A."/>
        </authorList>
    </citation>
    <scope>NUCLEOTIDE SEQUENCE [LARGE SCALE GENOMIC DNA]</scope>
    <source>
        <strain evidence="3">4G11</strain>
    </source>
</reference>
<accession>A0A0C4YFS0</accession>
<name>A0A0C4YFS0_9BURK</name>
<dbReference type="OrthoDB" id="8970966at2"/>
<dbReference type="EMBL" id="CP010537">
    <property type="protein sequence ID" value="AJG21748.1"/>
    <property type="molecule type" value="Genomic_DNA"/>
</dbReference>
<sequence length="137" mass="14171">MTRHFFKSLMTSAALASIAATAVPAQAAGPRDSAVSGDRYGYVFHASRFDVYSDGARLDPAAAAATGADASRRSKPDPFSDGARKLAGMDRGGVSADPSRTVDPFSDGAQKLAGMDRSGPSADPARKFDTYQDGAHA</sequence>
<protein>
    <recommendedName>
        <fullName evidence="5">Copper resistance protein CopQ</fullName>
    </recommendedName>
</protein>
<feature type="chain" id="PRO_5002173842" description="Copper resistance protein CopQ" evidence="2">
    <location>
        <begin position="28"/>
        <end position="137"/>
    </location>
</feature>
<dbReference type="KEGG" id="cbw:RR42_s0150"/>
<dbReference type="Proteomes" id="UP000031843">
    <property type="component" value="Chromosome secondary"/>
</dbReference>
<evidence type="ECO:0000313" key="3">
    <source>
        <dbReference type="EMBL" id="AJG21748.1"/>
    </source>
</evidence>
<evidence type="ECO:0000313" key="4">
    <source>
        <dbReference type="Proteomes" id="UP000031843"/>
    </source>
</evidence>
<keyword evidence="4" id="KW-1185">Reference proteome</keyword>
<evidence type="ECO:0000256" key="1">
    <source>
        <dbReference type="SAM" id="MobiDB-lite"/>
    </source>
</evidence>
<feature type="region of interest" description="Disordered" evidence="1">
    <location>
        <begin position="62"/>
        <end position="137"/>
    </location>
</feature>
<feature type="compositionally biased region" description="Basic and acidic residues" evidence="1">
    <location>
        <begin position="124"/>
        <end position="137"/>
    </location>
</feature>
<keyword evidence="2" id="KW-0732">Signal</keyword>
<evidence type="ECO:0008006" key="5">
    <source>
        <dbReference type="Google" id="ProtNLM"/>
    </source>
</evidence>
<feature type="compositionally biased region" description="Basic and acidic residues" evidence="1">
    <location>
        <begin position="70"/>
        <end position="88"/>
    </location>
</feature>
<feature type="signal peptide" evidence="2">
    <location>
        <begin position="1"/>
        <end position="27"/>
    </location>
</feature>
<evidence type="ECO:0000256" key="2">
    <source>
        <dbReference type="SAM" id="SignalP"/>
    </source>
</evidence>
<dbReference type="AlphaFoldDB" id="A0A0C4YFS0"/>
<dbReference type="STRING" id="68895.RR42_s0150"/>
<organism evidence="3 4">
    <name type="scientific">Cupriavidus basilensis</name>
    <dbReference type="NCBI Taxonomy" id="68895"/>
    <lineage>
        <taxon>Bacteria</taxon>
        <taxon>Pseudomonadati</taxon>
        <taxon>Pseudomonadota</taxon>
        <taxon>Betaproteobacteria</taxon>
        <taxon>Burkholderiales</taxon>
        <taxon>Burkholderiaceae</taxon>
        <taxon>Cupriavidus</taxon>
    </lineage>
</organism>
<dbReference type="RefSeq" id="WP_043352855.1">
    <property type="nucleotide sequence ID" value="NZ_CP010537.1"/>
</dbReference>
<proteinExistence type="predicted"/>
<gene>
    <name evidence="3" type="ORF">RR42_s0150</name>
</gene>